<dbReference type="Gene3D" id="3.20.20.70">
    <property type="entry name" value="Aldolase class I"/>
    <property type="match status" value="1"/>
</dbReference>
<dbReference type="EMBL" id="CDMZ01002247">
    <property type="protein sequence ID" value="CEM41510.1"/>
    <property type="molecule type" value="Genomic_DNA"/>
</dbReference>
<reference evidence="21" key="1">
    <citation type="submission" date="2014-11" db="EMBL/GenBank/DDBJ databases">
        <authorList>
            <person name="Otto D Thomas"/>
            <person name="Naeem Raeece"/>
        </authorList>
    </citation>
    <scope>NUCLEOTIDE SEQUENCE</scope>
</reference>
<keyword evidence="4" id="KW-0312">Gluconeogenesis</keyword>
<feature type="binding site" evidence="14">
    <location>
        <position position="783"/>
    </location>
    <ligand>
        <name>Mn(2+)</name>
        <dbReference type="ChEBI" id="CHEBI:29035"/>
    </ligand>
</feature>
<evidence type="ECO:0000256" key="13">
    <source>
        <dbReference type="PIRSR" id="PIRSR001594-2"/>
    </source>
</evidence>
<keyword evidence="9 11" id="KW-0092">Biotin</keyword>
<dbReference type="PROSITE" id="PS50991">
    <property type="entry name" value="PYR_CT"/>
    <property type="match status" value="1"/>
</dbReference>
<dbReference type="InterPro" id="IPR005481">
    <property type="entry name" value="BC-like_N"/>
</dbReference>
<dbReference type="PROSITE" id="PS50975">
    <property type="entry name" value="ATP_GRASP"/>
    <property type="match status" value="1"/>
</dbReference>
<feature type="binding site" evidence="13">
    <location>
        <position position="276"/>
    </location>
    <ligand>
        <name>ATP</name>
        <dbReference type="ChEBI" id="CHEBI:30616"/>
    </ligand>
</feature>
<proteinExistence type="predicted"/>
<dbReference type="GO" id="GO:0004736">
    <property type="term" value="F:pyruvate carboxylase activity"/>
    <property type="evidence" value="ECO:0007669"/>
    <property type="project" value="UniProtKB-EC"/>
</dbReference>
<dbReference type="Pfam" id="PF02436">
    <property type="entry name" value="PYC_OADA"/>
    <property type="match status" value="1"/>
</dbReference>
<feature type="binding site" evidence="13">
    <location>
        <position position="920"/>
    </location>
    <ligand>
        <name>substrate</name>
    </ligand>
</feature>
<keyword evidence="10" id="KW-0511">Multifunctional enzyme</keyword>
<feature type="modified residue" description="N6-biotinyllysine" evidence="15">
    <location>
        <position position="1158"/>
    </location>
</feature>
<dbReference type="VEuPathDB" id="CryptoDB:Cvel_26063"/>
<comment type="catalytic activity">
    <reaction evidence="11">
        <text>hydrogencarbonate + pyruvate + ATP = oxaloacetate + ADP + phosphate + H(+)</text>
        <dbReference type="Rhea" id="RHEA:20844"/>
        <dbReference type="ChEBI" id="CHEBI:15361"/>
        <dbReference type="ChEBI" id="CHEBI:15378"/>
        <dbReference type="ChEBI" id="CHEBI:16452"/>
        <dbReference type="ChEBI" id="CHEBI:17544"/>
        <dbReference type="ChEBI" id="CHEBI:30616"/>
        <dbReference type="ChEBI" id="CHEBI:43474"/>
        <dbReference type="ChEBI" id="CHEBI:456216"/>
        <dbReference type="EC" id="6.4.1.1"/>
    </reaction>
</comment>
<evidence type="ECO:0000259" key="20">
    <source>
        <dbReference type="PROSITE" id="PS50991"/>
    </source>
</evidence>
<dbReference type="InterPro" id="IPR000089">
    <property type="entry name" value="Biotin_lipoyl"/>
</dbReference>
<keyword evidence="5 11" id="KW-0436">Ligase</keyword>
<dbReference type="PROSITE" id="PS50968">
    <property type="entry name" value="BIOTINYL_LIPOYL"/>
    <property type="match status" value="1"/>
</dbReference>
<evidence type="ECO:0000256" key="5">
    <source>
        <dbReference type="ARBA" id="ARBA00022598"/>
    </source>
</evidence>
<dbReference type="Pfam" id="PF02785">
    <property type="entry name" value="Biotin_carb_C"/>
    <property type="match status" value="1"/>
</dbReference>
<evidence type="ECO:0000256" key="9">
    <source>
        <dbReference type="ARBA" id="ARBA00023267"/>
    </source>
</evidence>
<dbReference type="InterPro" id="IPR000891">
    <property type="entry name" value="PYR_CT"/>
</dbReference>
<keyword evidence="6 14" id="KW-0479">Metal-binding</keyword>
<evidence type="ECO:0000256" key="8">
    <source>
        <dbReference type="ARBA" id="ARBA00022840"/>
    </source>
</evidence>
<evidence type="ECO:0000256" key="15">
    <source>
        <dbReference type="PIRSR" id="PIRSR001594-4"/>
    </source>
</evidence>
<evidence type="ECO:0000256" key="1">
    <source>
        <dbReference type="ARBA" id="ARBA00001953"/>
    </source>
</evidence>
<dbReference type="GO" id="GO:0005524">
    <property type="term" value="F:ATP binding"/>
    <property type="evidence" value="ECO:0007669"/>
    <property type="project" value="UniProtKB-UniRule"/>
</dbReference>
<evidence type="ECO:0000256" key="4">
    <source>
        <dbReference type="ARBA" id="ARBA00022432"/>
    </source>
</evidence>
<name>A0A0G4HCF9_9ALVE</name>
<dbReference type="InterPro" id="IPR016185">
    <property type="entry name" value="PreATP-grasp_dom_sf"/>
</dbReference>
<dbReference type="InterPro" id="IPR011054">
    <property type="entry name" value="Rudment_hybrid_motif"/>
</dbReference>
<dbReference type="PIRSF" id="PIRSF001594">
    <property type="entry name" value="Pyruv_carbox"/>
    <property type="match status" value="1"/>
</dbReference>
<evidence type="ECO:0000256" key="3">
    <source>
        <dbReference type="ARBA" id="ARBA00013057"/>
    </source>
</evidence>
<protein>
    <recommendedName>
        <fullName evidence="3 11">Pyruvate carboxylase</fullName>
        <ecNumber evidence="3 11">6.4.1.1</ecNumber>
    </recommendedName>
</protein>
<dbReference type="Gene3D" id="2.40.50.100">
    <property type="match status" value="1"/>
</dbReference>
<evidence type="ECO:0000256" key="14">
    <source>
        <dbReference type="PIRSR" id="PIRSR001594-3"/>
    </source>
</evidence>
<dbReference type="NCBIfam" id="NF006761">
    <property type="entry name" value="PRK09282.1"/>
    <property type="match status" value="1"/>
</dbReference>
<dbReference type="FunFam" id="3.20.20.70:FF:000033">
    <property type="entry name" value="Pyruvate carboxylase"/>
    <property type="match status" value="1"/>
</dbReference>
<evidence type="ECO:0000256" key="6">
    <source>
        <dbReference type="ARBA" id="ARBA00022723"/>
    </source>
</evidence>
<dbReference type="SUPFAM" id="SSF51230">
    <property type="entry name" value="Single hybrid motif"/>
    <property type="match status" value="1"/>
</dbReference>
<feature type="domain" description="ATP-grasp" evidence="18">
    <location>
        <begin position="161"/>
        <end position="358"/>
    </location>
</feature>
<dbReference type="PhylomeDB" id="A0A0G4HCF9"/>
<dbReference type="InterPro" id="IPR001882">
    <property type="entry name" value="Biotin_BS"/>
</dbReference>
<dbReference type="InterPro" id="IPR003379">
    <property type="entry name" value="Carboxylase_cons_dom"/>
</dbReference>
<sequence>MFRLRTSFLFRGRGLPLSAPQIFRHARLFSVLAPAPRETRPIKRLLIANRGEIAVRIQRACKELGIKSLSVYSKEDARSLHKANADEAYLVGQNLGPVAAYLDIPGIIKIAKQANADAIHPGYGFLSENASFAQAVEEAGIQFIGPHHTIVHKMGDKVEARKLAIEAGVSVIPGTETPVTTADEALRVAKEIGYPVMFKAAYGGGGRGMRRVLSEEEAKEAYERATSEALSAFGNGAMFVEKLVEKGRHIEVQIMGDNYGDIVHLYERDCTVQRRHQKVVEIAPAPFLTPETRQKILDDAVKLARHVGYQNAGTVEFLVDNEDNHYFIEVNARLQVEHTVTEEITGRDLVKTQIAVRQGSHLTDLGLTQESLASKCEGTSIQLRVTTEDSQENFMPSTGRIDLFQPPGGLGVRCDGAVGSSGAVVTPHYDSLLVKVITKGTSFEEATERAKRAMREMKVRGVTTNIPFILNVLNHEKFMSGDYTTRFIDDHPELKLYNQAEYHAGHLVKYLAEVAVNGPQTPIVNKDAHASRIPAVVPLTEEMETVDAPPRGWKQVLEESGPAGFAKAMREEKRTLLTDTTWRDAHQSLFATRLRTYDILQVAPSTAHLMPDLFSLENWGGATFDVAYRFLRECPWDRLEKMREAVPNIPFQMLLRGANAVGYTAYPDNAVHKFCDEAVKRGMDIFRVFDSLNYVENLKLGIDAVGSAGGVVEAAIAYSGNVADPERKPYTLDYYLELARELAALDIHILCIKDMAGLLTPNAATLLIGSLRREFPDLPIHVHTHDTGGTGVAVQVACAEAGADAVDVSVDSMSGLTSQPSMGAVVASLQGTDRATGIPLSTVSAISDYWEQCRKFYAPFDCTATLKAGSSDVYLHEIPGGQYTNLHMQAHSLGMADQWPAIKKAYAEANLLMGDIIKVTPSSKVVGDMAQFMVQNEVTKDNILEKADNLSFPKSVVEFFQGGIGQPPFGFPEPLRGKVLKGLPKIEGRPGKEMAAVEWQSVRATLESKYMRQFSDKELVSYIMYPQVFEEYLEFLKKYGDVSGLPSALYFLGPVEGEAPTRVFFPSDGTELEVKMVAKSPLFKDGTRDVFFECGGIPRSCNVKDQSAADERKQHPKATSGDVKQIGAPMPGQILSFKVRVGEKVKKGDPLVVISAMKMETMVVAPVDGEVEAIPLEPGEQIMGGDLLVKLK</sequence>
<dbReference type="SUPFAM" id="SSF89000">
    <property type="entry name" value="post-HMGL domain-like"/>
    <property type="match status" value="1"/>
</dbReference>
<dbReference type="NCBIfam" id="TIGR01235">
    <property type="entry name" value="pyruv_carbox"/>
    <property type="match status" value="1"/>
</dbReference>
<dbReference type="InterPro" id="IPR005482">
    <property type="entry name" value="Biotin_COase_C"/>
</dbReference>
<evidence type="ECO:0000259" key="17">
    <source>
        <dbReference type="PROSITE" id="PS50968"/>
    </source>
</evidence>
<dbReference type="Gene3D" id="3.30.470.20">
    <property type="entry name" value="ATP-grasp fold, B domain"/>
    <property type="match status" value="1"/>
</dbReference>
<dbReference type="PROSITE" id="PS50979">
    <property type="entry name" value="BC"/>
    <property type="match status" value="1"/>
</dbReference>
<dbReference type="GO" id="GO:0046872">
    <property type="term" value="F:metal ion binding"/>
    <property type="evidence" value="ECO:0007669"/>
    <property type="project" value="UniProtKB-KW"/>
</dbReference>
<dbReference type="SUPFAM" id="SSF52440">
    <property type="entry name" value="PreATP-grasp domain"/>
    <property type="match status" value="1"/>
</dbReference>
<gene>
    <name evidence="21" type="ORF">Cvel_26063</name>
</gene>
<comment type="cofactor">
    <cofactor evidence="1 11">
        <name>biotin</name>
        <dbReference type="ChEBI" id="CHEBI:57586"/>
    </cofactor>
</comment>
<dbReference type="SUPFAM" id="SSF56059">
    <property type="entry name" value="Glutathione synthetase ATP-binding domain-like"/>
    <property type="match status" value="1"/>
</dbReference>
<organism evidence="21">
    <name type="scientific">Chromera velia CCMP2878</name>
    <dbReference type="NCBI Taxonomy" id="1169474"/>
    <lineage>
        <taxon>Eukaryota</taxon>
        <taxon>Sar</taxon>
        <taxon>Alveolata</taxon>
        <taxon>Colpodellida</taxon>
        <taxon>Chromeraceae</taxon>
        <taxon>Chromera</taxon>
    </lineage>
</organism>
<evidence type="ECO:0000259" key="19">
    <source>
        <dbReference type="PROSITE" id="PS50979"/>
    </source>
</evidence>
<dbReference type="InterPro" id="IPR011761">
    <property type="entry name" value="ATP-grasp"/>
</dbReference>
<feature type="active site" evidence="12">
    <location>
        <position position="333"/>
    </location>
</feature>
<dbReference type="InterPro" id="IPR011764">
    <property type="entry name" value="Biotin_carboxylation_dom"/>
</dbReference>
<dbReference type="SMART" id="SM00878">
    <property type="entry name" value="Biotin_carb_C"/>
    <property type="match status" value="1"/>
</dbReference>
<evidence type="ECO:0000259" key="18">
    <source>
        <dbReference type="PROSITE" id="PS50975"/>
    </source>
</evidence>
<dbReference type="Pfam" id="PF00289">
    <property type="entry name" value="Biotin_carb_N"/>
    <property type="match status" value="1"/>
</dbReference>
<evidence type="ECO:0000256" key="12">
    <source>
        <dbReference type="PIRSR" id="PIRSR001594-1"/>
    </source>
</evidence>
<dbReference type="Pfam" id="PF00682">
    <property type="entry name" value="HMGL-like"/>
    <property type="match status" value="1"/>
</dbReference>
<dbReference type="PANTHER" id="PTHR43778">
    <property type="entry name" value="PYRUVATE CARBOXYLASE"/>
    <property type="match status" value="1"/>
</dbReference>
<dbReference type="EC" id="6.4.1.1" evidence="3 11"/>
<dbReference type="CDD" id="cd07937">
    <property type="entry name" value="DRE_TIM_PC_TC_5S"/>
    <property type="match status" value="1"/>
</dbReference>
<evidence type="ECO:0000256" key="16">
    <source>
        <dbReference type="SAM" id="MobiDB-lite"/>
    </source>
</evidence>
<feature type="binding site" description="via carbamate group" evidence="14">
    <location>
        <position position="753"/>
    </location>
    <ligand>
        <name>Mn(2+)</name>
        <dbReference type="ChEBI" id="CHEBI:29035"/>
    </ligand>
</feature>
<dbReference type="SUPFAM" id="SSF51569">
    <property type="entry name" value="Aldolase"/>
    <property type="match status" value="1"/>
</dbReference>
<feature type="domain" description="Pyruvate carboxyltransferase" evidence="20">
    <location>
        <begin position="575"/>
        <end position="844"/>
    </location>
</feature>
<comment type="pathway">
    <text evidence="2">Carbohydrate biosynthesis; gluconeogenesis.</text>
</comment>
<dbReference type="GO" id="GO:0006094">
    <property type="term" value="P:gluconeogenesis"/>
    <property type="evidence" value="ECO:0007669"/>
    <property type="project" value="UniProtKB-UniPathway"/>
</dbReference>
<feature type="binding site" evidence="13">
    <location>
        <position position="656"/>
    </location>
    <ligand>
        <name>substrate</name>
    </ligand>
</feature>
<evidence type="ECO:0000256" key="2">
    <source>
        <dbReference type="ARBA" id="ARBA00004742"/>
    </source>
</evidence>
<feature type="binding site" evidence="14">
    <location>
        <position position="785"/>
    </location>
    <ligand>
        <name>Mn(2+)</name>
        <dbReference type="ChEBI" id="CHEBI:29035"/>
    </ligand>
</feature>
<dbReference type="Pfam" id="PF02786">
    <property type="entry name" value="CPSase_L_D2"/>
    <property type="match status" value="1"/>
</dbReference>
<feature type="binding site" evidence="13">
    <location>
        <position position="157"/>
    </location>
    <ligand>
        <name>ATP</name>
        <dbReference type="ChEBI" id="CHEBI:30616"/>
    </ligand>
</feature>
<dbReference type="UniPathway" id="UPA00138"/>
<dbReference type="InterPro" id="IPR055268">
    <property type="entry name" value="PCB-like"/>
</dbReference>
<dbReference type="InterPro" id="IPR005479">
    <property type="entry name" value="CPAse_ATP-bd"/>
</dbReference>
<dbReference type="Gene3D" id="3.10.600.10">
    <property type="entry name" value="pyruvate carboxylase f1077a mutant domain"/>
    <property type="match status" value="1"/>
</dbReference>
<dbReference type="InterPro" id="IPR011053">
    <property type="entry name" value="Single_hybrid_motif"/>
</dbReference>
<feature type="domain" description="Biotin carboxylation" evidence="19">
    <location>
        <begin position="41"/>
        <end position="493"/>
    </location>
</feature>
<accession>A0A0G4HCF9</accession>
<feature type="domain" description="Lipoyl-binding" evidence="17">
    <location>
        <begin position="1117"/>
        <end position="1192"/>
    </location>
</feature>
<dbReference type="GO" id="GO:0005737">
    <property type="term" value="C:cytoplasm"/>
    <property type="evidence" value="ECO:0007669"/>
    <property type="project" value="TreeGrafter"/>
</dbReference>
<dbReference type="Pfam" id="PF00364">
    <property type="entry name" value="Biotin_lipoyl"/>
    <property type="match status" value="1"/>
</dbReference>
<evidence type="ECO:0000256" key="7">
    <source>
        <dbReference type="ARBA" id="ARBA00022741"/>
    </source>
</evidence>
<evidence type="ECO:0000256" key="10">
    <source>
        <dbReference type="ARBA" id="ARBA00023268"/>
    </source>
</evidence>
<dbReference type="NCBIfam" id="NF009554">
    <property type="entry name" value="PRK12999.1"/>
    <property type="match status" value="1"/>
</dbReference>
<evidence type="ECO:0000256" key="11">
    <source>
        <dbReference type="PIRNR" id="PIRNR001594"/>
    </source>
</evidence>
<feature type="binding site" evidence="13">
    <location>
        <position position="241"/>
    </location>
    <ligand>
        <name>ATP</name>
        <dbReference type="ChEBI" id="CHEBI:30616"/>
    </ligand>
</feature>
<comment type="function">
    <text evidence="11">Catalyzes a 2-step reaction, involving the ATP-dependent carboxylation of the covalently attached biotin in the first step and the transfer of the carboxyl group to pyruvate in the second.</text>
</comment>
<keyword evidence="8 11" id="KW-0067">ATP-binding</keyword>
<keyword evidence="7 11" id="KW-0547">Nucleotide-binding</keyword>
<dbReference type="PROSITE" id="PS00188">
    <property type="entry name" value="BIOTIN"/>
    <property type="match status" value="1"/>
</dbReference>
<feature type="modified residue" description="N6-carboxylysine" evidence="15">
    <location>
        <position position="753"/>
    </location>
</feature>
<feature type="binding site" evidence="14">
    <location>
        <position position="584"/>
    </location>
    <ligand>
        <name>Mn(2+)</name>
        <dbReference type="ChEBI" id="CHEBI:29035"/>
    </ligand>
</feature>
<dbReference type="SUPFAM" id="SSF51246">
    <property type="entry name" value="Rudiment single hybrid motif"/>
    <property type="match status" value="1"/>
</dbReference>
<dbReference type="FunFam" id="2.40.50.100:FF:000003">
    <property type="entry name" value="Acetyl-CoA carboxylase biotin carboxyl carrier protein"/>
    <property type="match status" value="1"/>
</dbReference>
<dbReference type="CDD" id="cd06850">
    <property type="entry name" value="biotinyl_domain"/>
    <property type="match status" value="1"/>
</dbReference>
<feature type="region of interest" description="Disordered" evidence="16">
    <location>
        <begin position="1104"/>
        <end position="1125"/>
    </location>
</feature>
<dbReference type="AlphaFoldDB" id="A0A0G4HCF9"/>
<dbReference type="InterPro" id="IPR013785">
    <property type="entry name" value="Aldolase_TIM"/>
</dbReference>
<dbReference type="PANTHER" id="PTHR43778:SF2">
    <property type="entry name" value="PYRUVATE CARBOXYLASE, MITOCHONDRIAL"/>
    <property type="match status" value="1"/>
</dbReference>
<evidence type="ECO:0000313" key="21">
    <source>
        <dbReference type="EMBL" id="CEM41510.1"/>
    </source>
</evidence>
<dbReference type="PROSITE" id="PS00867">
    <property type="entry name" value="CPSASE_2"/>
    <property type="match status" value="1"/>
</dbReference>
<dbReference type="InterPro" id="IPR005930">
    <property type="entry name" value="Pyruv_COase"/>
</dbReference>